<evidence type="ECO:0000256" key="2">
    <source>
        <dbReference type="SAM" id="Phobius"/>
    </source>
</evidence>
<feature type="transmembrane region" description="Helical" evidence="2">
    <location>
        <begin position="208"/>
        <end position="227"/>
    </location>
</feature>
<dbReference type="AlphaFoldDB" id="A0A4P7UBG8"/>
<feature type="transmembrane region" description="Helical" evidence="2">
    <location>
        <begin position="21"/>
        <end position="41"/>
    </location>
</feature>
<dbReference type="GO" id="GO:0009103">
    <property type="term" value="P:lipopolysaccharide biosynthetic process"/>
    <property type="evidence" value="ECO:0007669"/>
    <property type="project" value="TreeGrafter"/>
</dbReference>
<feature type="transmembrane region" description="Helical" evidence="2">
    <location>
        <begin position="286"/>
        <end position="306"/>
    </location>
</feature>
<accession>A0A4P7UBG8</accession>
<feature type="region of interest" description="Disordered" evidence="1">
    <location>
        <begin position="381"/>
        <end position="412"/>
    </location>
</feature>
<evidence type="ECO:0000313" key="5">
    <source>
        <dbReference type="Proteomes" id="UP000297025"/>
    </source>
</evidence>
<gene>
    <name evidence="4" type="ORF">E2C04_07210</name>
</gene>
<protein>
    <submittedName>
        <fullName evidence="4">Acyltransferase</fullName>
    </submittedName>
</protein>
<feature type="transmembrane region" description="Helical" evidence="2">
    <location>
        <begin position="248"/>
        <end position="266"/>
    </location>
</feature>
<dbReference type="Pfam" id="PF01757">
    <property type="entry name" value="Acyl_transf_3"/>
    <property type="match status" value="1"/>
</dbReference>
<feature type="transmembrane region" description="Helical" evidence="2">
    <location>
        <begin position="349"/>
        <end position="371"/>
    </location>
</feature>
<keyword evidence="4" id="KW-0808">Transferase</keyword>
<name>A0A4P7UBG8_9ACTN</name>
<dbReference type="GO" id="GO:0016747">
    <property type="term" value="F:acyltransferase activity, transferring groups other than amino-acyl groups"/>
    <property type="evidence" value="ECO:0007669"/>
    <property type="project" value="InterPro"/>
</dbReference>
<feature type="transmembrane region" description="Helical" evidence="2">
    <location>
        <begin position="178"/>
        <end position="196"/>
    </location>
</feature>
<sequence length="412" mass="45950">MAATEVTGVDPSVRQVKDAQISSLTGMRGFAAIMVVVIHTAGRTDYPWLGVHGYGPIALFVLSGFLLYRPFSRWVLGIGPMPSLRNYSIRRVLRIFPAYWAVLHVWYFIYPAAVPSSFGQYLKELTLLNTLQYFGLTQGLQQAWSMGTELTWYVFVPVLATLTFLVMRVVPARLRVRVHVWMLLTSLPISAGWIWFVHDGAPWQSAGMWLLKYLVCFTFGALVAMVMEAERAGMIDISRGRLLMEDPWLLPLLAFLFALIGTSQFGGEHDFGFLSLSEELTRDGCAFGLAATLLLIAVFSPPDAPFNRFLATRWMQASGRWSYGIYLWHLPLIVMLYEDYAFPEGFLGLVVWLMVILPISYALGAASYAWVETPAMTLSKRLTPSRPRGGARAARRGTAPAELADSRGGAAQ</sequence>
<keyword evidence="2" id="KW-0472">Membrane</keyword>
<dbReference type="GO" id="GO:0016020">
    <property type="term" value="C:membrane"/>
    <property type="evidence" value="ECO:0007669"/>
    <property type="project" value="TreeGrafter"/>
</dbReference>
<feature type="domain" description="Acyltransferase 3" evidence="3">
    <location>
        <begin position="22"/>
        <end position="363"/>
    </location>
</feature>
<keyword evidence="4" id="KW-0012">Acyltransferase</keyword>
<feature type="compositionally biased region" description="Low complexity" evidence="1">
    <location>
        <begin position="384"/>
        <end position="401"/>
    </location>
</feature>
<feature type="transmembrane region" description="Helical" evidence="2">
    <location>
        <begin position="53"/>
        <end position="71"/>
    </location>
</feature>
<dbReference type="EMBL" id="CP038462">
    <property type="protein sequence ID" value="QCC77054.1"/>
    <property type="molecule type" value="Genomic_DNA"/>
</dbReference>
<feature type="transmembrane region" description="Helical" evidence="2">
    <location>
        <begin position="150"/>
        <end position="171"/>
    </location>
</feature>
<keyword evidence="2" id="KW-0812">Transmembrane</keyword>
<dbReference type="RefSeq" id="WP_135832100.1">
    <property type="nucleotide sequence ID" value="NZ_BMCK01000002.1"/>
</dbReference>
<organism evidence="4 5">
    <name type="scientific">Nocardioides daphniae</name>
    <dbReference type="NCBI Taxonomy" id="402297"/>
    <lineage>
        <taxon>Bacteria</taxon>
        <taxon>Bacillati</taxon>
        <taxon>Actinomycetota</taxon>
        <taxon>Actinomycetes</taxon>
        <taxon>Propionibacteriales</taxon>
        <taxon>Nocardioidaceae</taxon>
        <taxon>Nocardioides</taxon>
    </lineage>
</organism>
<dbReference type="InterPro" id="IPR050879">
    <property type="entry name" value="Acyltransferase_3"/>
</dbReference>
<proteinExistence type="predicted"/>
<dbReference type="PANTHER" id="PTHR23028:SF53">
    <property type="entry name" value="ACYL_TRANSF_3 DOMAIN-CONTAINING PROTEIN"/>
    <property type="match status" value="1"/>
</dbReference>
<keyword evidence="2" id="KW-1133">Transmembrane helix</keyword>
<evidence type="ECO:0000259" key="3">
    <source>
        <dbReference type="Pfam" id="PF01757"/>
    </source>
</evidence>
<dbReference type="KEGG" id="ndp:E2C04_07210"/>
<dbReference type="PANTHER" id="PTHR23028">
    <property type="entry name" value="ACETYLTRANSFERASE"/>
    <property type="match status" value="1"/>
</dbReference>
<dbReference type="InterPro" id="IPR002656">
    <property type="entry name" value="Acyl_transf_3_dom"/>
</dbReference>
<reference evidence="4 5" key="1">
    <citation type="journal article" date="2008" name="Int. J. Syst. Evol. Microbiol.">
        <title>Nocardioides daphniae sp. nov., isolated from Daphnia cucullata (Crustacea: Cladocera).</title>
        <authorList>
            <person name="Toth E.M."/>
            <person name="Keki Z."/>
            <person name="Homonnay Z.G."/>
            <person name="Borsodi A.K."/>
            <person name="Marialigeti K."/>
            <person name="Schumann P."/>
        </authorList>
    </citation>
    <scope>NUCLEOTIDE SEQUENCE [LARGE SCALE GENOMIC DNA]</scope>
    <source>
        <strain evidence="4 5">JCM 16608</strain>
    </source>
</reference>
<feature type="transmembrane region" description="Helical" evidence="2">
    <location>
        <begin position="318"/>
        <end position="337"/>
    </location>
</feature>
<evidence type="ECO:0000313" key="4">
    <source>
        <dbReference type="EMBL" id="QCC77054.1"/>
    </source>
</evidence>
<feature type="transmembrane region" description="Helical" evidence="2">
    <location>
        <begin position="92"/>
        <end position="110"/>
    </location>
</feature>
<dbReference type="Proteomes" id="UP000297025">
    <property type="component" value="Chromosome"/>
</dbReference>
<evidence type="ECO:0000256" key="1">
    <source>
        <dbReference type="SAM" id="MobiDB-lite"/>
    </source>
</evidence>
<dbReference type="OrthoDB" id="5242306at2"/>